<reference evidence="3 4" key="1">
    <citation type="submission" date="2019-06" db="EMBL/GenBank/DDBJ databases">
        <title>Flavobacterium sp. MaA-Y11 from geoumgang.</title>
        <authorList>
            <person name="Jeong S."/>
        </authorList>
    </citation>
    <scope>NUCLEOTIDE SEQUENCE [LARGE SCALE GENOMIC DNA]</scope>
    <source>
        <strain evidence="3 4">MaA-Y11</strain>
    </source>
</reference>
<accession>A0A501PXZ0</accession>
<feature type="region of interest" description="Disordered" evidence="1">
    <location>
        <begin position="27"/>
        <end position="91"/>
    </location>
</feature>
<evidence type="ECO:0000256" key="2">
    <source>
        <dbReference type="SAM" id="SignalP"/>
    </source>
</evidence>
<keyword evidence="2" id="KW-0732">Signal</keyword>
<feature type="chain" id="PRO_5021318999" evidence="2">
    <location>
        <begin position="18"/>
        <end position="91"/>
    </location>
</feature>
<feature type="compositionally biased region" description="Polar residues" evidence="1">
    <location>
        <begin position="48"/>
        <end position="83"/>
    </location>
</feature>
<dbReference type="AlphaFoldDB" id="A0A501PXZ0"/>
<evidence type="ECO:0000313" key="3">
    <source>
        <dbReference type="EMBL" id="TPD65293.1"/>
    </source>
</evidence>
<evidence type="ECO:0000256" key="1">
    <source>
        <dbReference type="SAM" id="MobiDB-lite"/>
    </source>
</evidence>
<gene>
    <name evidence="3" type="ORF">FJA49_13905</name>
</gene>
<name>A0A501PXZ0_9FLAO</name>
<dbReference type="RefSeq" id="WP_140001537.1">
    <property type="nucleotide sequence ID" value="NZ_VFJE01000056.1"/>
</dbReference>
<protein>
    <submittedName>
        <fullName evidence="3">Uncharacterized protein</fullName>
    </submittedName>
</protein>
<proteinExistence type="predicted"/>
<comment type="caution">
    <text evidence="3">The sequence shown here is derived from an EMBL/GenBank/DDBJ whole genome shotgun (WGS) entry which is preliminary data.</text>
</comment>
<dbReference type="Proteomes" id="UP000319175">
    <property type="component" value="Unassembled WGS sequence"/>
</dbReference>
<dbReference type="OrthoDB" id="1366886at2"/>
<keyword evidence="4" id="KW-1185">Reference proteome</keyword>
<dbReference type="EMBL" id="VFJE01000056">
    <property type="protein sequence ID" value="TPD65293.1"/>
    <property type="molecule type" value="Genomic_DNA"/>
</dbReference>
<evidence type="ECO:0000313" key="4">
    <source>
        <dbReference type="Proteomes" id="UP000319175"/>
    </source>
</evidence>
<feature type="signal peptide" evidence="2">
    <location>
        <begin position="1"/>
        <end position="17"/>
    </location>
</feature>
<organism evidence="3 4">
    <name type="scientific">Flavobacterium microcysteis</name>
    <dbReference type="NCBI Taxonomy" id="2596891"/>
    <lineage>
        <taxon>Bacteria</taxon>
        <taxon>Pseudomonadati</taxon>
        <taxon>Bacteroidota</taxon>
        <taxon>Flavobacteriia</taxon>
        <taxon>Flavobacteriales</taxon>
        <taxon>Flavobacteriaceae</taxon>
        <taxon>Flavobacterium</taxon>
    </lineage>
</organism>
<sequence>MKKAILTFGLFSLVVLTSFTTTEIKTQNMVAETGDTGGDSSTKKDMGGQSTNPTSNKKIDNPVTNTSRLNSKTEYSNNSSFSFETRKKSDI</sequence>